<organism evidence="2 3">
    <name type="scientific">Paracoccus aurantiacus</name>
    <dbReference type="NCBI Taxonomy" id="2599412"/>
    <lineage>
        <taxon>Bacteria</taxon>
        <taxon>Pseudomonadati</taxon>
        <taxon>Pseudomonadota</taxon>
        <taxon>Alphaproteobacteria</taxon>
        <taxon>Rhodobacterales</taxon>
        <taxon>Paracoccaceae</taxon>
        <taxon>Paracoccus</taxon>
    </lineage>
</organism>
<evidence type="ECO:0000313" key="2">
    <source>
        <dbReference type="EMBL" id="TXB68431.1"/>
    </source>
</evidence>
<accession>A0A5C6S3N2</accession>
<sequence length="311" mass="34452">MSIRIHIGAHKTATTELQRALLQTTKRLARGGMGFLGPETLRGEGFPFHLALRSTQPALAEKVAGLFDDRLAQFRNLLISEENILGTTARTSVIGRHGQLYPGAERLSSRAFSLLRGRDVVLFLAVRDPADFVTSAYSQQLRRPLPLHHDVYLRDFSLPAISWTDLARRLLNQPQVQKIICWQYEDYAVLRPRILTEMVGRRAAARVPPSRVVNSGISAAAYDAFVAEALTDDETPTQTLLRDACRRFPKSPGEPSFRILSSRVHDESRAQYAQDLDSLAGLDRVRLLRPQPGDGAPSPDAADPDGSPVAR</sequence>
<comment type="caution">
    <text evidence="2">The sequence shown here is derived from an EMBL/GenBank/DDBJ whole genome shotgun (WGS) entry which is preliminary data.</text>
</comment>
<evidence type="ECO:0008006" key="4">
    <source>
        <dbReference type="Google" id="ProtNLM"/>
    </source>
</evidence>
<gene>
    <name evidence="2" type="ORF">FQV27_10530</name>
</gene>
<dbReference type="InterPro" id="IPR027417">
    <property type="entry name" value="P-loop_NTPase"/>
</dbReference>
<dbReference type="SUPFAM" id="SSF52540">
    <property type="entry name" value="P-loop containing nucleoside triphosphate hydrolases"/>
    <property type="match status" value="1"/>
</dbReference>
<dbReference type="EMBL" id="VOPL01000004">
    <property type="protein sequence ID" value="TXB68431.1"/>
    <property type="molecule type" value="Genomic_DNA"/>
</dbReference>
<evidence type="ECO:0000313" key="3">
    <source>
        <dbReference type="Proteomes" id="UP000321562"/>
    </source>
</evidence>
<feature type="region of interest" description="Disordered" evidence="1">
    <location>
        <begin position="288"/>
        <end position="311"/>
    </location>
</feature>
<dbReference type="OrthoDB" id="8481769at2"/>
<evidence type="ECO:0000256" key="1">
    <source>
        <dbReference type="SAM" id="MobiDB-lite"/>
    </source>
</evidence>
<protein>
    <recommendedName>
        <fullName evidence="4">Sulfotransferase family protein</fullName>
    </recommendedName>
</protein>
<proteinExistence type="predicted"/>
<feature type="compositionally biased region" description="Low complexity" evidence="1">
    <location>
        <begin position="292"/>
        <end position="311"/>
    </location>
</feature>
<keyword evidence="3" id="KW-1185">Reference proteome</keyword>
<reference evidence="2 3" key="1">
    <citation type="submission" date="2019-08" db="EMBL/GenBank/DDBJ databases">
        <authorList>
            <person name="Ye J."/>
        </authorList>
    </citation>
    <scope>NUCLEOTIDE SEQUENCE [LARGE SCALE GENOMIC DNA]</scope>
    <source>
        <strain evidence="2 3">TK008</strain>
    </source>
</reference>
<name>A0A5C6S3N2_9RHOB</name>
<dbReference type="AlphaFoldDB" id="A0A5C6S3N2"/>
<dbReference type="Proteomes" id="UP000321562">
    <property type="component" value="Unassembled WGS sequence"/>
</dbReference>
<dbReference type="RefSeq" id="WP_147098194.1">
    <property type="nucleotide sequence ID" value="NZ_JBHUFH010000012.1"/>
</dbReference>